<dbReference type="InterPro" id="IPR047656">
    <property type="entry name" value="IS481-like_transpos"/>
</dbReference>
<dbReference type="GO" id="GO:0015074">
    <property type="term" value="P:DNA integration"/>
    <property type="evidence" value="ECO:0007669"/>
    <property type="project" value="InterPro"/>
</dbReference>
<dbReference type="EMBL" id="LT629791">
    <property type="protein sequence ID" value="SDU24641.1"/>
    <property type="molecule type" value="Genomic_DNA"/>
</dbReference>
<dbReference type="InterPro" id="IPR012337">
    <property type="entry name" value="RNaseH-like_sf"/>
</dbReference>
<dbReference type="Pfam" id="PF13565">
    <property type="entry name" value="HTH_32"/>
    <property type="match status" value="1"/>
</dbReference>
<dbReference type="Gene3D" id="3.30.420.10">
    <property type="entry name" value="Ribonuclease H-like superfamily/Ribonuclease H"/>
    <property type="match status" value="1"/>
</dbReference>
<dbReference type="NCBIfam" id="NF033577">
    <property type="entry name" value="transpos_IS481"/>
    <property type="match status" value="1"/>
</dbReference>
<dbReference type="RefSeq" id="WP_046766725.1">
    <property type="nucleotide sequence ID" value="NZ_KQ061219.1"/>
</dbReference>
<dbReference type="InterPro" id="IPR009057">
    <property type="entry name" value="Homeodomain-like_sf"/>
</dbReference>
<dbReference type="PANTHER" id="PTHR35004">
    <property type="entry name" value="TRANSPOSASE RV3428C-RELATED"/>
    <property type="match status" value="1"/>
</dbReference>
<sequence length="409" mass="45434">MSKARLVITAVAIEGRPVAQVAAEYAVARSWVYELLARYRAEGEAAFTPRSRRPKTSPAATPAAVVEQILTLRKKLSDAGLDSGAETIAWHLEHHHDVRLSRATIHRVLSREGAVTPEPKKRPRSSYIRFAAEQPNETWQSDFTHYRLTKPDGRPGADTEIITWLDDHARFALHVSAHPTTTAPIVHKTFCQAAEKHGYPASTLTDNAMVYTVRLAGTGRQGGRTALEKELARRGITQKNGKPHRPTTQGKVERFQQTLKKWLTTQPTQPTNIADLQTLIDEFVDEYNHRRPHRSLPHRATPATAYAARPKATPGGASTTHERIRHDRVDKAGAVTLRNDGKLHHIGVGRTYAGTYVLLLVQDLEIRIIDATTGELLRDLTLDPDKDYQGTGRPPGPQPKKQKTGPTKS</sequence>
<proteinExistence type="predicted"/>
<dbReference type="InterPro" id="IPR001584">
    <property type="entry name" value="Integrase_cat-core"/>
</dbReference>
<evidence type="ECO:0000259" key="2">
    <source>
        <dbReference type="PROSITE" id="PS50994"/>
    </source>
</evidence>
<dbReference type="SUPFAM" id="SSF53098">
    <property type="entry name" value="Ribonuclease H-like"/>
    <property type="match status" value="1"/>
</dbReference>
<dbReference type="AlphaFoldDB" id="A0A1H2GYP3"/>
<dbReference type="SUPFAM" id="SSF46689">
    <property type="entry name" value="Homeodomain-like"/>
    <property type="match status" value="1"/>
</dbReference>
<accession>A0A1H2GYP3</accession>
<dbReference type="PROSITE" id="PS50994">
    <property type="entry name" value="INTEGRASE"/>
    <property type="match status" value="1"/>
</dbReference>
<gene>
    <name evidence="3" type="ORF">SAMN04488563_0745</name>
</gene>
<name>A0A1H2GYP3_9ACTN</name>
<evidence type="ECO:0000256" key="1">
    <source>
        <dbReference type="SAM" id="MobiDB-lite"/>
    </source>
</evidence>
<feature type="region of interest" description="Disordered" evidence="1">
    <location>
        <begin position="381"/>
        <end position="409"/>
    </location>
</feature>
<dbReference type="OrthoDB" id="568335at2"/>
<dbReference type="Proteomes" id="UP000182977">
    <property type="component" value="Chromosome I"/>
</dbReference>
<feature type="region of interest" description="Disordered" evidence="1">
    <location>
        <begin position="292"/>
        <end position="323"/>
    </location>
</feature>
<reference evidence="4" key="1">
    <citation type="submission" date="2016-10" db="EMBL/GenBank/DDBJ databases">
        <authorList>
            <person name="Varghese N."/>
            <person name="Submissions S."/>
        </authorList>
    </citation>
    <scope>NUCLEOTIDE SEQUENCE [LARGE SCALE GENOMIC DNA]</scope>
    <source>
        <strain evidence="4">DSM 45079</strain>
    </source>
</reference>
<organism evidence="3 4">
    <name type="scientific">Jiangella alkaliphila</name>
    <dbReference type="NCBI Taxonomy" id="419479"/>
    <lineage>
        <taxon>Bacteria</taxon>
        <taxon>Bacillati</taxon>
        <taxon>Actinomycetota</taxon>
        <taxon>Actinomycetes</taxon>
        <taxon>Jiangellales</taxon>
        <taxon>Jiangellaceae</taxon>
        <taxon>Jiangella</taxon>
    </lineage>
</organism>
<feature type="compositionally biased region" description="Low complexity" evidence="1">
    <location>
        <begin position="300"/>
        <end position="314"/>
    </location>
</feature>
<dbReference type="GO" id="GO:0003676">
    <property type="term" value="F:nucleic acid binding"/>
    <property type="evidence" value="ECO:0007669"/>
    <property type="project" value="InterPro"/>
</dbReference>
<dbReference type="Pfam" id="PF13683">
    <property type="entry name" value="rve_3"/>
    <property type="match status" value="1"/>
</dbReference>
<dbReference type="InterPro" id="IPR036397">
    <property type="entry name" value="RNaseH_sf"/>
</dbReference>
<dbReference type="PANTHER" id="PTHR35004:SF7">
    <property type="entry name" value="INTEGRASE PROTEIN"/>
    <property type="match status" value="1"/>
</dbReference>
<protein>
    <submittedName>
        <fullName evidence="3">Transposase</fullName>
    </submittedName>
</protein>
<feature type="domain" description="Integrase catalytic" evidence="2">
    <location>
        <begin position="131"/>
        <end position="310"/>
    </location>
</feature>
<evidence type="ECO:0000313" key="4">
    <source>
        <dbReference type="Proteomes" id="UP000182977"/>
    </source>
</evidence>
<keyword evidence="4" id="KW-1185">Reference proteome</keyword>
<evidence type="ECO:0000313" key="3">
    <source>
        <dbReference type="EMBL" id="SDU24641.1"/>
    </source>
</evidence>